<dbReference type="Pfam" id="PF20684">
    <property type="entry name" value="Fung_rhodopsin"/>
    <property type="match status" value="1"/>
</dbReference>
<keyword evidence="2 6" id="KW-0812">Transmembrane</keyword>
<evidence type="ECO:0000313" key="9">
    <source>
        <dbReference type="Proteomes" id="UP001320420"/>
    </source>
</evidence>
<dbReference type="PANTHER" id="PTHR33048:SF47">
    <property type="entry name" value="INTEGRAL MEMBRANE PROTEIN-RELATED"/>
    <property type="match status" value="1"/>
</dbReference>
<feature type="transmembrane region" description="Helical" evidence="6">
    <location>
        <begin position="172"/>
        <end position="194"/>
    </location>
</feature>
<comment type="caution">
    <text evidence="8">The sequence shown here is derived from an EMBL/GenBank/DDBJ whole genome shotgun (WGS) entry which is preliminary data.</text>
</comment>
<dbReference type="AlphaFoldDB" id="A0AAN9UZZ2"/>
<dbReference type="InterPro" id="IPR052337">
    <property type="entry name" value="SAT4-like"/>
</dbReference>
<gene>
    <name evidence="8" type="ORF">SLS62_000513</name>
</gene>
<evidence type="ECO:0000313" key="8">
    <source>
        <dbReference type="EMBL" id="KAK7757498.1"/>
    </source>
</evidence>
<comment type="similarity">
    <text evidence="5">Belongs to the SAT4 family.</text>
</comment>
<feature type="transmembrane region" description="Helical" evidence="6">
    <location>
        <begin position="12"/>
        <end position="45"/>
    </location>
</feature>
<keyword evidence="9" id="KW-1185">Reference proteome</keyword>
<evidence type="ECO:0000256" key="3">
    <source>
        <dbReference type="ARBA" id="ARBA00022989"/>
    </source>
</evidence>
<dbReference type="Proteomes" id="UP001320420">
    <property type="component" value="Unassembled WGS sequence"/>
</dbReference>
<evidence type="ECO:0000256" key="5">
    <source>
        <dbReference type="ARBA" id="ARBA00038359"/>
    </source>
</evidence>
<feature type="transmembrane region" description="Helical" evidence="6">
    <location>
        <begin position="105"/>
        <end position="126"/>
    </location>
</feature>
<sequence length="281" mass="30920">MAPRDVIFGVQILFLVVNSIVISLRLFVLSFFVKASVVMVLYRISAQNDKVRLMRRLLLFSIGTVAVSAIVVLVGTSLQCTPLSVSWGVGEGTCVDPTKMMILGYFWSFIDISSVWAYAIMPIAMLWKVQMSFRMKALSSALLGLGILVKYFDQVGKMSDLNDEASRGGNNIRLQIWSIIELGLAILAACLSALRPLLRFLTGLGSAQDSASGQMSGHYIMHPQGHELSTMDPKSPGAWSGTNKLKIPQPDQMIVNDSQEHILDHRRDVERQLSSSGGDTR</sequence>
<evidence type="ECO:0000256" key="1">
    <source>
        <dbReference type="ARBA" id="ARBA00004141"/>
    </source>
</evidence>
<keyword evidence="3 6" id="KW-1133">Transmembrane helix</keyword>
<evidence type="ECO:0000256" key="6">
    <source>
        <dbReference type="SAM" id="Phobius"/>
    </source>
</evidence>
<dbReference type="PANTHER" id="PTHR33048">
    <property type="entry name" value="PTH11-LIKE INTEGRAL MEMBRANE PROTEIN (AFU_ORTHOLOGUE AFUA_5G11245)"/>
    <property type="match status" value="1"/>
</dbReference>
<organism evidence="8 9">
    <name type="scientific">Diatrype stigma</name>
    <dbReference type="NCBI Taxonomy" id="117547"/>
    <lineage>
        <taxon>Eukaryota</taxon>
        <taxon>Fungi</taxon>
        <taxon>Dikarya</taxon>
        <taxon>Ascomycota</taxon>
        <taxon>Pezizomycotina</taxon>
        <taxon>Sordariomycetes</taxon>
        <taxon>Xylariomycetidae</taxon>
        <taxon>Xylariales</taxon>
        <taxon>Diatrypaceae</taxon>
        <taxon>Diatrype</taxon>
    </lineage>
</organism>
<accession>A0AAN9UZZ2</accession>
<comment type="subcellular location">
    <subcellularLocation>
        <location evidence="1">Membrane</location>
        <topology evidence="1">Multi-pass membrane protein</topology>
    </subcellularLocation>
</comment>
<dbReference type="GO" id="GO:0016020">
    <property type="term" value="C:membrane"/>
    <property type="evidence" value="ECO:0007669"/>
    <property type="project" value="UniProtKB-SubCell"/>
</dbReference>
<reference evidence="8 9" key="1">
    <citation type="submission" date="2024-02" db="EMBL/GenBank/DDBJ databases">
        <title>De novo assembly and annotation of 12 fungi associated with fruit tree decline syndrome in Ontario, Canada.</title>
        <authorList>
            <person name="Sulman M."/>
            <person name="Ellouze W."/>
            <person name="Ilyukhin E."/>
        </authorList>
    </citation>
    <scope>NUCLEOTIDE SEQUENCE [LARGE SCALE GENOMIC DNA]</scope>
    <source>
        <strain evidence="8 9">M11/M66-122</strain>
    </source>
</reference>
<evidence type="ECO:0000256" key="4">
    <source>
        <dbReference type="ARBA" id="ARBA00023136"/>
    </source>
</evidence>
<proteinExistence type="inferred from homology"/>
<protein>
    <recommendedName>
        <fullName evidence="7">Rhodopsin domain-containing protein</fullName>
    </recommendedName>
</protein>
<dbReference type="EMBL" id="JAKJXP020000002">
    <property type="protein sequence ID" value="KAK7757498.1"/>
    <property type="molecule type" value="Genomic_DNA"/>
</dbReference>
<keyword evidence="4 6" id="KW-0472">Membrane</keyword>
<feature type="domain" description="Rhodopsin" evidence="7">
    <location>
        <begin position="29"/>
        <end position="199"/>
    </location>
</feature>
<name>A0AAN9UZZ2_9PEZI</name>
<feature type="transmembrane region" description="Helical" evidence="6">
    <location>
        <begin position="57"/>
        <end position="78"/>
    </location>
</feature>
<dbReference type="InterPro" id="IPR049326">
    <property type="entry name" value="Rhodopsin_dom_fungi"/>
</dbReference>
<evidence type="ECO:0000259" key="7">
    <source>
        <dbReference type="Pfam" id="PF20684"/>
    </source>
</evidence>
<evidence type="ECO:0000256" key="2">
    <source>
        <dbReference type="ARBA" id="ARBA00022692"/>
    </source>
</evidence>